<keyword evidence="3" id="KW-1003">Cell membrane</keyword>
<evidence type="ECO:0000256" key="2">
    <source>
        <dbReference type="ARBA" id="ARBA00006448"/>
    </source>
</evidence>
<evidence type="ECO:0000259" key="8">
    <source>
        <dbReference type="Pfam" id="PF04239"/>
    </source>
</evidence>
<evidence type="ECO:0000256" key="7">
    <source>
        <dbReference type="SAM" id="Phobius"/>
    </source>
</evidence>
<feature type="transmembrane region" description="Helical" evidence="7">
    <location>
        <begin position="53"/>
        <end position="77"/>
    </location>
</feature>
<dbReference type="Pfam" id="PF04239">
    <property type="entry name" value="DUF421"/>
    <property type="match status" value="1"/>
</dbReference>
<reference evidence="10 11" key="1">
    <citation type="journal article" date="2018" name="J. Microbiol.">
        <title>Baekduia soli gen. nov., sp. nov., a novel bacterium isolated from the soil of Baekdu Mountain and proposal of a novel family name, Baekduiaceae fam. nov.</title>
        <authorList>
            <person name="An D.S."/>
            <person name="Siddiqi M.Z."/>
            <person name="Kim K.H."/>
            <person name="Yu H.S."/>
            <person name="Im W.T."/>
        </authorList>
    </citation>
    <scope>NUCLEOTIDE SEQUENCE [LARGE SCALE GENOMIC DNA]</scope>
    <source>
        <strain evidence="10 11">BR7-21</strain>
    </source>
</reference>
<evidence type="ECO:0000256" key="5">
    <source>
        <dbReference type="ARBA" id="ARBA00022989"/>
    </source>
</evidence>
<evidence type="ECO:0000313" key="10">
    <source>
        <dbReference type="EMBL" id="QEC49785.1"/>
    </source>
</evidence>
<evidence type="ECO:0000256" key="3">
    <source>
        <dbReference type="ARBA" id="ARBA00022475"/>
    </source>
</evidence>
<dbReference type="Proteomes" id="UP000321805">
    <property type="component" value="Chromosome"/>
</dbReference>
<dbReference type="KEGG" id="bsol:FSW04_20895"/>
<dbReference type="PANTHER" id="PTHR34582:SF6">
    <property type="entry name" value="UPF0702 TRANSMEMBRANE PROTEIN YCAP"/>
    <property type="match status" value="1"/>
</dbReference>
<dbReference type="AlphaFoldDB" id="A0A5B8U9S8"/>
<sequence>MDLVLRATFVFFLILLVTRAVGRRELSSMEPFDVILLVVIGDLVQQGVTQSDYSLTGTTLVIATLAVLTVATAWLSFRFRRLRPLLEGEPVVLVADGEIRARALRRQRITVDELGAEARQAQIGSLADVRFAVLETSGRISFVTD</sequence>
<dbReference type="PANTHER" id="PTHR34582">
    <property type="entry name" value="UPF0702 TRANSMEMBRANE PROTEIN YCAP"/>
    <property type="match status" value="1"/>
</dbReference>
<gene>
    <name evidence="10" type="ORF">FSW04_20895</name>
</gene>
<evidence type="ECO:0000256" key="4">
    <source>
        <dbReference type="ARBA" id="ARBA00022692"/>
    </source>
</evidence>
<comment type="subcellular location">
    <subcellularLocation>
        <location evidence="1">Cell membrane</location>
        <topology evidence="1">Multi-pass membrane protein</topology>
    </subcellularLocation>
</comment>
<evidence type="ECO:0000313" key="11">
    <source>
        <dbReference type="Proteomes" id="UP000321805"/>
    </source>
</evidence>
<dbReference type="OrthoDB" id="9793799at2"/>
<evidence type="ECO:0000256" key="1">
    <source>
        <dbReference type="ARBA" id="ARBA00004651"/>
    </source>
</evidence>
<evidence type="ECO:0000259" key="9">
    <source>
        <dbReference type="Pfam" id="PF20730"/>
    </source>
</evidence>
<dbReference type="InterPro" id="IPR023090">
    <property type="entry name" value="UPF0702_alpha/beta_dom_sf"/>
</dbReference>
<organism evidence="10 11">
    <name type="scientific">Baekduia soli</name>
    <dbReference type="NCBI Taxonomy" id="496014"/>
    <lineage>
        <taxon>Bacteria</taxon>
        <taxon>Bacillati</taxon>
        <taxon>Actinomycetota</taxon>
        <taxon>Thermoleophilia</taxon>
        <taxon>Solirubrobacterales</taxon>
        <taxon>Baekduiaceae</taxon>
        <taxon>Baekduia</taxon>
    </lineage>
</organism>
<keyword evidence="11" id="KW-1185">Reference proteome</keyword>
<protein>
    <submittedName>
        <fullName evidence="10">DUF421 domain-containing protein</fullName>
    </submittedName>
</protein>
<dbReference type="GO" id="GO:0005886">
    <property type="term" value="C:plasma membrane"/>
    <property type="evidence" value="ECO:0007669"/>
    <property type="project" value="UniProtKB-SubCell"/>
</dbReference>
<proteinExistence type="inferred from homology"/>
<dbReference type="InterPro" id="IPR048454">
    <property type="entry name" value="YetF_N"/>
</dbReference>
<name>A0A5B8U9S8_9ACTN</name>
<dbReference type="Gene3D" id="3.30.240.20">
    <property type="entry name" value="bsu07140 like domains"/>
    <property type="match status" value="1"/>
</dbReference>
<dbReference type="Pfam" id="PF20730">
    <property type="entry name" value="YetF_N"/>
    <property type="match status" value="1"/>
</dbReference>
<keyword evidence="5 7" id="KW-1133">Transmembrane helix</keyword>
<keyword evidence="4 7" id="KW-0812">Transmembrane</keyword>
<evidence type="ECO:0000256" key="6">
    <source>
        <dbReference type="ARBA" id="ARBA00023136"/>
    </source>
</evidence>
<dbReference type="InterPro" id="IPR007353">
    <property type="entry name" value="DUF421"/>
</dbReference>
<feature type="domain" description="YetF-like N-terminal transmembrane" evidence="9">
    <location>
        <begin position="3"/>
        <end position="74"/>
    </location>
</feature>
<accession>A0A5B8U9S8</accession>
<keyword evidence="6 7" id="KW-0472">Membrane</keyword>
<dbReference type="EMBL" id="CP042430">
    <property type="protein sequence ID" value="QEC49785.1"/>
    <property type="molecule type" value="Genomic_DNA"/>
</dbReference>
<feature type="domain" description="YetF C-terminal" evidence="8">
    <location>
        <begin position="78"/>
        <end position="144"/>
    </location>
</feature>
<dbReference type="RefSeq" id="WP_146922150.1">
    <property type="nucleotide sequence ID" value="NZ_CP042430.1"/>
</dbReference>
<comment type="similarity">
    <text evidence="2">Belongs to the UPF0702 family.</text>
</comment>